<dbReference type="EMBL" id="CP016170">
    <property type="protein sequence ID" value="ANN68751.1"/>
    <property type="molecule type" value="Genomic_DNA"/>
</dbReference>
<accession>A0ABN4R6B4</accession>
<dbReference type="PANTHER" id="PTHR42879">
    <property type="entry name" value="3-OXOACYL-(ACYL-CARRIER-PROTEIN) REDUCTASE"/>
    <property type="match status" value="1"/>
</dbReference>
<dbReference type="CDD" id="cd05233">
    <property type="entry name" value="SDR_c"/>
    <property type="match status" value="1"/>
</dbReference>
<dbReference type="InterPro" id="IPR036291">
    <property type="entry name" value="NAD(P)-bd_dom_sf"/>
</dbReference>
<evidence type="ECO:0000256" key="2">
    <source>
        <dbReference type="RuleBase" id="RU000363"/>
    </source>
</evidence>
<gene>
    <name evidence="3" type="ORF">BAU06_22800</name>
</gene>
<dbReference type="InterPro" id="IPR020904">
    <property type="entry name" value="Sc_DH/Rdtase_CS"/>
</dbReference>
<dbReference type="PRINTS" id="PR00081">
    <property type="entry name" value="GDHRDH"/>
</dbReference>
<dbReference type="Proteomes" id="UP000091897">
    <property type="component" value="Chromosome"/>
</dbReference>
<dbReference type="PROSITE" id="PS00061">
    <property type="entry name" value="ADH_SHORT"/>
    <property type="match status" value="1"/>
</dbReference>
<proteinExistence type="inferred from homology"/>
<dbReference type="SUPFAM" id="SSF51735">
    <property type="entry name" value="NAD(P)-binding Rossmann-fold domains"/>
    <property type="match status" value="1"/>
</dbReference>
<evidence type="ECO:0000313" key="4">
    <source>
        <dbReference type="Proteomes" id="UP000091897"/>
    </source>
</evidence>
<dbReference type="RefSeq" id="WP_066355986.1">
    <property type="nucleotide sequence ID" value="NZ_CBCSFJ010000004.1"/>
</dbReference>
<dbReference type="InterPro" id="IPR050259">
    <property type="entry name" value="SDR"/>
</dbReference>
<dbReference type="PANTHER" id="PTHR42879:SF2">
    <property type="entry name" value="3-OXOACYL-[ACYL-CARRIER-PROTEIN] REDUCTASE FABG"/>
    <property type="match status" value="1"/>
</dbReference>
<dbReference type="Gene3D" id="3.40.50.720">
    <property type="entry name" value="NAD(P)-binding Rossmann-like Domain"/>
    <property type="match status" value="1"/>
</dbReference>
<dbReference type="InterPro" id="IPR002347">
    <property type="entry name" value="SDR_fam"/>
</dbReference>
<evidence type="ECO:0000256" key="1">
    <source>
        <dbReference type="ARBA" id="ARBA00006484"/>
    </source>
</evidence>
<evidence type="ECO:0000313" key="3">
    <source>
        <dbReference type="EMBL" id="ANN68751.1"/>
    </source>
</evidence>
<name>A0ABN4R6B4_9BORD</name>
<comment type="similarity">
    <text evidence="1 2">Belongs to the short-chain dehydrogenases/reductases (SDR) family.</text>
</comment>
<dbReference type="Pfam" id="PF00106">
    <property type="entry name" value="adh_short"/>
    <property type="match status" value="1"/>
</dbReference>
<protein>
    <submittedName>
        <fullName evidence="3">3-hydroxyacyl-CoA dehydrogenase</fullName>
    </submittedName>
</protein>
<organism evidence="3 4">
    <name type="scientific">Bordetella bronchialis</name>
    <dbReference type="NCBI Taxonomy" id="463025"/>
    <lineage>
        <taxon>Bacteria</taxon>
        <taxon>Pseudomonadati</taxon>
        <taxon>Pseudomonadota</taxon>
        <taxon>Betaproteobacteria</taxon>
        <taxon>Burkholderiales</taxon>
        <taxon>Alcaligenaceae</taxon>
        <taxon>Bordetella</taxon>
    </lineage>
</organism>
<dbReference type="PRINTS" id="PR00080">
    <property type="entry name" value="SDRFAMILY"/>
</dbReference>
<sequence>MNAPLHGRHALVTGAGRGIGYAIAERLLHEGAAVTLVGRDDAVLARAADTLAALSPAGSVSWQAADVTDADGIARAFEAAARDLGPIGILVNNAGQARSERFDRTGTALWQQMLAVNLSGTFHCIQAALPGMLAAGWGRVVNVASTAGLQGYAYVSAYCAAKHGVIGLTRALALETAGKGVTVNAVCPGYTDTDIVREAVRNIVAKTGMDETQARAKLAERNPQGRLVRPDEVAHAVAWLCQPGAAAINGQSIPVDGGEVMVG</sequence>
<reference evidence="3 4" key="1">
    <citation type="submission" date="2016-06" db="EMBL/GenBank/DDBJ databases">
        <title>Complete genome sequences of Bordetella bronchialis and Bordetella flabilis.</title>
        <authorList>
            <person name="LiPuma J.J."/>
            <person name="Spilker T."/>
        </authorList>
    </citation>
    <scope>NUCLEOTIDE SEQUENCE [LARGE SCALE GENOMIC DNA]</scope>
    <source>
        <strain evidence="3 4">AU3182</strain>
    </source>
</reference>
<keyword evidence="4" id="KW-1185">Reference proteome</keyword>